<dbReference type="EMBL" id="VSWC01000158">
    <property type="protein sequence ID" value="KAA1073556.1"/>
    <property type="molecule type" value="Genomic_DNA"/>
</dbReference>
<keyword evidence="1" id="KW-0732">Signal</keyword>
<evidence type="ECO:0000313" key="3">
    <source>
        <dbReference type="Proteomes" id="UP000324748"/>
    </source>
</evidence>
<accession>A0A5B0MB96</accession>
<comment type="caution">
    <text evidence="2">The sequence shown here is derived from an EMBL/GenBank/DDBJ whole genome shotgun (WGS) entry which is preliminary data.</text>
</comment>
<feature type="chain" id="PRO_5023104908" evidence="1">
    <location>
        <begin position="25"/>
        <end position="330"/>
    </location>
</feature>
<feature type="signal peptide" evidence="1">
    <location>
        <begin position="1"/>
        <end position="24"/>
    </location>
</feature>
<name>A0A5B0MB96_PUCGR</name>
<gene>
    <name evidence="2" type="ORF">PGT21_015390</name>
</gene>
<dbReference type="OrthoDB" id="10325224at2759"/>
<organism evidence="2 3">
    <name type="scientific">Puccinia graminis f. sp. tritici</name>
    <dbReference type="NCBI Taxonomy" id="56615"/>
    <lineage>
        <taxon>Eukaryota</taxon>
        <taxon>Fungi</taxon>
        <taxon>Dikarya</taxon>
        <taxon>Basidiomycota</taxon>
        <taxon>Pucciniomycotina</taxon>
        <taxon>Pucciniomycetes</taxon>
        <taxon>Pucciniales</taxon>
        <taxon>Pucciniaceae</taxon>
        <taxon>Puccinia</taxon>
    </lineage>
</organism>
<dbReference type="Proteomes" id="UP000324748">
    <property type="component" value="Unassembled WGS sequence"/>
</dbReference>
<proteinExistence type="predicted"/>
<reference evidence="2 3" key="1">
    <citation type="submission" date="2019-05" db="EMBL/GenBank/DDBJ databases">
        <title>Emergence of the Ug99 lineage of the wheat stem rust pathogen through somatic hybridization.</title>
        <authorList>
            <person name="Li F."/>
            <person name="Upadhyaya N.M."/>
            <person name="Sperschneider J."/>
            <person name="Matny O."/>
            <person name="Nguyen-Phuc H."/>
            <person name="Mago R."/>
            <person name="Raley C."/>
            <person name="Miller M.E."/>
            <person name="Silverstein K.A.T."/>
            <person name="Henningsen E."/>
            <person name="Hirsch C.D."/>
            <person name="Visser B."/>
            <person name="Pretorius Z.A."/>
            <person name="Steffenson B.J."/>
            <person name="Schwessinger B."/>
            <person name="Dodds P.N."/>
            <person name="Figueroa M."/>
        </authorList>
    </citation>
    <scope>NUCLEOTIDE SEQUENCE [LARGE SCALE GENOMIC DNA]</scope>
    <source>
        <strain evidence="2">21-0</strain>
    </source>
</reference>
<protein>
    <submittedName>
        <fullName evidence="2">Uncharacterized protein</fullName>
    </submittedName>
</protein>
<evidence type="ECO:0000313" key="2">
    <source>
        <dbReference type="EMBL" id="KAA1073556.1"/>
    </source>
</evidence>
<sequence length="330" mass="36824">MDSRGDYILLGFFLALVLKVSAIAEFPRTAGNSESWLHLTNNEINLNNNNIAPPSSHPDIQEVNPAHIQQIHELWTELQQGPGISVIESQMGYPLVHQGIQTFDGGSQMGQITSYNPIDNPEAWESFQNIITLSTNHNQFASNSRGQHVESDNFDSSCPRNVEQLFSQGKQVAQFPPSYSISETVHPESFQNSENFLFPPSQTGVGYSEQFPSYSTLPISDRKDLGSSLEMRDYRAFPINNISLNDIPQALKTPISNGQLIQNSFDQMGETFQDLANYRVQPTESLLGKGGNPNFIHIPIPTTECDMFTANFFGKFAPSQSLHKCKESNY</sequence>
<keyword evidence="3" id="KW-1185">Reference proteome</keyword>
<dbReference type="AlphaFoldDB" id="A0A5B0MB96"/>
<evidence type="ECO:0000256" key="1">
    <source>
        <dbReference type="SAM" id="SignalP"/>
    </source>
</evidence>